<keyword evidence="2" id="KW-1133">Transmembrane helix</keyword>
<feature type="region of interest" description="Disordered" evidence="1">
    <location>
        <begin position="318"/>
        <end position="380"/>
    </location>
</feature>
<proteinExistence type="predicted"/>
<dbReference type="OrthoDB" id="3926760at2759"/>
<comment type="caution">
    <text evidence="3">The sequence shown here is derived from an EMBL/GenBank/DDBJ whole genome shotgun (WGS) entry which is preliminary data.</text>
</comment>
<keyword evidence="4" id="KW-1185">Reference proteome</keyword>
<gene>
    <name evidence="3" type="ORF">BBO_07529</name>
</gene>
<reference evidence="3 4" key="1">
    <citation type="journal article" date="2016" name="Genome Biol. Evol.">
        <title>Divergent and convergent evolution of fungal pathogenicity.</title>
        <authorList>
            <person name="Shang Y."/>
            <person name="Xiao G."/>
            <person name="Zheng P."/>
            <person name="Cen K."/>
            <person name="Zhan S."/>
            <person name="Wang C."/>
        </authorList>
    </citation>
    <scope>NUCLEOTIDE SEQUENCE [LARGE SCALE GENOMIC DNA]</scope>
    <source>
        <strain evidence="3 4">RCEF 3172</strain>
    </source>
</reference>
<feature type="region of interest" description="Disordered" evidence="1">
    <location>
        <begin position="73"/>
        <end position="93"/>
    </location>
</feature>
<evidence type="ECO:0000313" key="3">
    <source>
        <dbReference type="EMBL" id="OAA37499.1"/>
    </source>
</evidence>
<evidence type="ECO:0000256" key="1">
    <source>
        <dbReference type="SAM" id="MobiDB-lite"/>
    </source>
</evidence>
<evidence type="ECO:0008006" key="5">
    <source>
        <dbReference type="Google" id="ProtNLM"/>
    </source>
</evidence>
<dbReference type="AlphaFoldDB" id="A0A166Z309"/>
<sequence>MPAVNHVILASGAVVAVSAVIATAIAIYESPEVRRYTDDVRRRIAMALQSLGDGINPPEREPIYNRPEDADGFLESRRGAGAEPGVDADEATRRSQREELMYWNSVRLQKQVEDELTKHAEKEDGFATPLAIQDRPEAFRGTSFDDFLKPVNSEESSAYVVSGTDTRAGASQLRHRGEGARGFSAAAVCSNPFSDEQHIDPEEFGNMGLGTGRLIHESQSDIYSATTREEDRQTATTATMEAESPSLIDFGTETLPHPAAVQRQLHQQALPAGEIPEEAYASIQAWARDSGFYSPLPVTPVAPVSEAEVISEGELTPTDSVSLVGSGEDLANETRSSSHAGEGGNPYDVISETDGMLTPASWSEVGSQISESEHPQAQHV</sequence>
<keyword evidence="2" id="KW-0472">Membrane</keyword>
<protein>
    <recommendedName>
        <fullName evidence="5">Transmembrane protein</fullName>
    </recommendedName>
</protein>
<evidence type="ECO:0000256" key="2">
    <source>
        <dbReference type="SAM" id="Phobius"/>
    </source>
</evidence>
<keyword evidence="2" id="KW-0812">Transmembrane</keyword>
<feature type="compositionally biased region" description="Polar residues" evidence="1">
    <location>
        <begin position="360"/>
        <end position="370"/>
    </location>
</feature>
<accession>A0A166Z309</accession>
<dbReference type="Proteomes" id="UP000076863">
    <property type="component" value="Unassembled WGS sequence"/>
</dbReference>
<evidence type="ECO:0000313" key="4">
    <source>
        <dbReference type="Proteomes" id="UP000076863"/>
    </source>
</evidence>
<feature type="compositionally biased region" description="Basic and acidic residues" evidence="1">
    <location>
        <begin position="371"/>
        <end position="380"/>
    </location>
</feature>
<feature type="transmembrane region" description="Helical" evidence="2">
    <location>
        <begin position="6"/>
        <end position="28"/>
    </location>
</feature>
<dbReference type="EMBL" id="AZHA01000030">
    <property type="protein sequence ID" value="OAA37499.1"/>
    <property type="molecule type" value="Genomic_DNA"/>
</dbReference>
<name>A0A166Z309_9HYPO</name>
<organism evidence="3 4">
    <name type="scientific">Beauveria brongniartii RCEF 3172</name>
    <dbReference type="NCBI Taxonomy" id="1081107"/>
    <lineage>
        <taxon>Eukaryota</taxon>
        <taxon>Fungi</taxon>
        <taxon>Dikarya</taxon>
        <taxon>Ascomycota</taxon>
        <taxon>Pezizomycotina</taxon>
        <taxon>Sordariomycetes</taxon>
        <taxon>Hypocreomycetidae</taxon>
        <taxon>Hypocreales</taxon>
        <taxon>Cordycipitaceae</taxon>
        <taxon>Beauveria</taxon>
        <taxon>Beauveria brongniartii</taxon>
    </lineage>
</organism>